<feature type="transmembrane region" description="Helical" evidence="2">
    <location>
        <begin position="308"/>
        <end position="331"/>
    </location>
</feature>
<evidence type="ECO:0000256" key="2">
    <source>
        <dbReference type="SAM" id="Phobius"/>
    </source>
</evidence>
<dbReference type="EMBL" id="UYJE01006532">
    <property type="protein sequence ID" value="VDI46743.1"/>
    <property type="molecule type" value="Genomic_DNA"/>
</dbReference>
<dbReference type="Proteomes" id="UP000596742">
    <property type="component" value="Unassembled WGS sequence"/>
</dbReference>
<keyword evidence="4" id="KW-1185">Reference proteome</keyword>
<evidence type="ECO:0008006" key="5">
    <source>
        <dbReference type="Google" id="ProtNLM"/>
    </source>
</evidence>
<evidence type="ECO:0000313" key="3">
    <source>
        <dbReference type="EMBL" id="VDI46743.1"/>
    </source>
</evidence>
<proteinExistence type="predicted"/>
<evidence type="ECO:0000313" key="4">
    <source>
        <dbReference type="Proteomes" id="UP000596742"/>
    </source>
</evidence>
<reference evidence="3" key="1">
    <citation type="submission" date="2018-11" db="EMBL/GenBank/DDBJ databases">
        <authorList>
            <person name="Alioto T."/>
            <person name="Alioto T."/>
        </authorList>
    </citation>
    <scope>NUCLEOTIDE SEQUENCE</scope>
</reference>
<accession>A0A8B6F9D4</accession>
<name>A0A8B6F9D4_MYTGA</name>
<keyword evidence="2" id="KW-0472">Membrane</keyword>
<feature type="compositionally biased region" description="Polar residues" evidence="1">
    <location>
        <begin position="603"/>
        <end position="622"/>
    </location>
</feature>
<protein>
    <recommendedName>
        <fullName evidence="5">Ig-like domain-containing protein</fullName>
    </recommendedName>
</protein>
<organism evidence="3 4">
    <name type="scientific">Mytilus galloprovincialis</name>
    <name type="common">Mediterranean mussel</name>
    <dbReference type="NCBI Taxonomy" id="29158"/>
    <lineage>
        <taxon>Eukaryota</taxon>
        <taxon>Metazoa</taxon>
        <taxon>Spiralia</taxon>
        <taxon>Lophotrochozoa</taxon>
        <taxon>Mollusca</taxon>
        <taxon>Bivalvia</taxon>
        <taxon>Autobranchia</taxon>
        <taxon>Pteriomorphia</taxon>
        <taxon>Mytilida</taxon>
        <taxon>Mytiloidea</taxon>
        <taxon>Mytilidae</taxon>
        <taxon>Mytilinae</taxon>
        <taxon>Mytilus</taxon>
    </lineage>
</organism>
<feature type="region of interest" description="Disordered" evidence="1">
    <location>
        <begin position="601"/>
        <end position="622"/>
    </location>
</feature>
<dbReference type="AlphaFoldDB" id="A0A8B6F9D4"/>
<evidence type="ECO:0000256" key="1">
    <source>
        <dbReference type="SAM" id="MobiDB-lite"/>
    </source>
</evidence>
<sequence length="622" mass="69852">MFCLVVDIWFINQTEIHTLIGQAGKEMKINCSTDKAQYITALKIESNGSILAIGDNQSVSYSFIPKRTDHLTSYTCVDITHSSIMIEATLIIRYAPAVTLRYTNGTIECDCDGVPPVNSVYRLDRISKYGELVYSINLDNGIFVFNTDQFPYQRNGRYVCVVSNCLPSTNGKELQSSSTHVIYEGPPVFAKENIYVNHGKVGQSSIRMSFLVYSCPDVEEIFLQKLGRMRGKKRKLHTYVLKSTLLYNELDIETGVPGYNILIESDDLDIEDFQAYIITVQNRLGASDYHFGIIKKEGHVIDQRERKYVLTICIVGAVLFVSIILHFGFFVKRARRSVPIHSNENDDRTYHTYEEIGSMLYGGFRNIPSSNTNNTQYPNLTQEHADTILNEYNVQSTDNNLTESNADLPNDELQQHGVPGVHVQHMSISTGDTNIIDDTEQLSDQQSQASNDSDSELSQTVIIGNFGDRPIIRSSTDYIGKIQEISQTISDAGSESSGNAMVGNVGNEYENNYQLQDSHQYLIILDDRSITLSSTDSIAKLHQRSRTISDAISRSSNKVLVDNVRNEYENTYQLQDGHQYLIILDDRPIIRSSTDSIAKLHQRSQTISDAGSESSNNSMVAM</sequence>
<gene>
    <name evidence="3" type="ORF">MGAL_10B082597</name>
</gene>
<keyword evidence="2" id="KW-1133">Transmembrane helix</keyword>
<comment type="caution">
    <text evidence="3">The sequence shown here is derived from an EMBL/GenBank/DDBJ whole genome shotgun (WGS) entry which is preliminary data.</text>
</comment>
<keyword evidence="2" id="KW-0812">Transmembrane</keyword>